<dbReference type="EMBL" id="JACGWX010000006">
    <property type="protein sequence ID" value="MBA8848732.1"/>
    <property type="molecule type" value="Genomic_DNA"/>
</dbReference>
<keyword evidence="2" id="KW-1185">Reference proteome</keyword>
<evidence type="ECO:0000313" key="1">
    <source>
        <dbReference type="EMBL" id="MBA8848732.1"/>
    </source>
</evidence>
<dbReference type="RefSeq" id="WP_182491495.1">
    <property type="nucleotide sequence ID" value="NZ_BAAAOV010000011.1"/>
</dbReference>
<protein>
    <submittedName>
        <fullName evidence="1">Uncharacterized protein</fullName>
    </submittedName>
</protein>
<organism evidence="1 2">
    <name type="scientific">Microcella alkalica</name>
    <dbReference type="NCBI Taxonomy" id="355930"/>
    <lineage>
        <taxon>Bacteria</taxon>
        <taxon>Bacillati</taxon>
        <taxon>Actinomycetota</taxon>
        <taxon>Actinomycetes</taxon>
        <taxon>Micrococcales</taxon>
        <taxon>Microbacteriaceae</taxon>
        <taxon>Microcella</taxon>
    </lineage>
</organism>
<dbReference type="Proteomes" id="UP000585905">
    <property type="component" value="Unassembled WGS sequence"/>
</dbReference>
<evidence type="ECO:0000313" key="2">
    <source>
        <dbReference type="Proteomes" id="UP000585905"/>
    </source>
</evidence>
<dbReference type="AlphaFoldDB" id="A0A839EE95"/>
<proteinExistence type="predicted"/>
<name>A0A839EE95_9MICO</name>
<sequence length="165" mass="18499">MKKPAAVIEDFALQSGDQEELVWLEDGSEIGLLRYFAARAGQRTSPHLSGHLEAFRHVAIEAARYLRDSWDGRPGALPYPDEVPLAVGSLAEVPELPSELPVIFAITDPPRGDEFERLRRLARPRYTDTRVLLPAACPDLLLRLLRREGLATWTTWEVGGDWSMP</sequence>
<reference evidence="1 2" key="1">
    <citation type="submission" date="2020-07" db="EMBL/GenBank/DDBJ databases">
        <title>Sequencing the genomes of 1000 actinobacteria strains.</title>
        <authorList>
            <person name="Klenk H.-P."/>
        </authorList>
    </citation>
    <scope>NUCLEOTIDE SEQUENCE [LARGE SCALE GENOMIC DNA]</scope>
    <source>
        <strain evidence="1 2">DSM 19663</strain>
    </source>
</reference>
<comment type="caution">
    <text evidence="1">The sequence shown here is derived from an EMBL/GenBank/DDBJ whole genome shotgun (WGS) entry which is preliminary data.</text>
</comment>
<gene>
    <name evidence="1" type="ORF">FHX53_002342</name>
</gene>
<accession>A0A839EE95</accession>